<proteinExistence type="inferred from homology"/>
<comment type="subcellular location">
    <subcellularLocation>
        <location evidence="1 10">Cytoplasm</location>
    </subcellularLocation>
</comment>
<dbReference type="AlphaFoldDB" id="A0A7C5PPE5"/>
<dbReference type="NCBIfam" id="TIGR00046">
    <property type="entry name" value="RsmE family RNA methyltransferase"/>
    <property type="match status" value="1"/>
</dbReference>
<comment type="function">
    <text evidence="8 10">Specifically methylates the N3 position of the uracil ring of uridine 1498 (m3U1498) in 16S rRNA. Acts on the fully assembled 30S ribosomal subunit.</text>
</comment>
<feature type="domain" description="Ribosomal RNA small subunit methyltransferase E methyltransferase" evidence="11">
    <location>
        <begin position="74"/>
        <end position="232"/>
    </location>
</feature>
<keyword evidence="7 10" id="KW-0949">S-adenosyl-L-methionine</keyword>
<evidence type="ECO:0000259" key="11">
    <source>
        <dbReference type="Pfam" id="PF04452"/>
    </source>
</evidence>
<dbReference type="PANTHER" id="PTHR30027:SF3">
    <property type="entry name" value="16S RRNA (URACIL(1498)-N(3))-METHYLTRANSFERASE"/>
    <property type="match status" value="1"/>
</dbReference>
<feature type="domain" description="Ribosomal RNA small subunit methyltransferase E PUA-like" evidence="12">
    <location>
        <begin position="25"/>
        <end position="60"/>
    </location>
</feature>
<dbReference type="GO" id="GO:0070475">
    <property type="term" value="P:rRNA base methylation"/>
    <property type="evidence" value="ECO:0007669"/>
    <property type="project" value="TreeGrafter"/>
</dbReference>
<evidence type="ECO:0000256" key="2">
    <source>
        <dbReference type="ARBA" id="ARBA00005528"/>
    </source>
</evidence>
<evidence type="ECO:0000256" key="7">
    <source>
        <dbReference type="ARBA" id="ARBA00022691"/>
    </source>
</evidence>
<organism evidence="13">
    <name type="scientific">Thermodesulfobium narugense</name>
    <dbReference type="NCBI Taxonomy" id="184064"/>
    <lineage>
        <taxon>Bacteria</taxon>
        <taxon>Pseudomonadati</taxon>
        <taxon>Thermodesulfobiota</taxon>
        <taxon>Thermodesulfobiia</taxon>
        <taxon>Thermodesulfobiales</taxon>
        <taxon>Thermodesulfobiaceae</taxon>
        <taxon>Thermodesulfobium</taxon>
    </lineage>
</organism>
<evidence type="ECO:0000256" key="3">
    <source>
        <dbReference type="ARBA" id="ARBA00022490"/>
    </source>
</evidence>
<evidence type="ECO:0000256" key="9">
    <source>
        <dbReference type="ARBA" id="ARBA00047944"/>
    </source>
</evidence>
<dbReference type="EMBL" id="DRUY01000013">
    <property type="protein sequence ID" value="HHI64974.1"/>
    <property type="molecule type" value="Genomic_DNA"/>
</dbReference>
<evidence type="ECO:0000256" key="10">
    <source>
        <dbReference type="PIRNR" id="PIRNR015601"/>
    </source>
</evidence>
<dbReference type="GO" id="GO:0070042">
    <property type="term" value="F:rRNA (uridine-N3-)-methyltransferase activity"/>
    <property type="evidence" value="ECO:0007669"/>
    <property type="project" value="TreeGrafter"/>
</dbReference>
<dbReference type="GO" id="GO:0005737">
    <property type="term" value="C:cytoplasm"/>
    <property type="evidence" value="ECO:0007669"/>
    <property type="project" value="UniProtKB-SubCell"/>
</dbReference>
<name>A0A7C5PPE5_9BACT</name>
<evidence type="ECO:0000256" key="6">
    <source>
        <dbReference type="ARBA" id="ARBA00022679"/>
    </source>
</evidence>
<evidence type="ECO:0000313" key="13">
    <source>
        <dbReference type="EMBL" id="HHI64974.1"/>
    </source>
</evidence>
<dbReference type="InterPro" id="IPR046886">
    <property type="entry name" value="RsmE_MTase_dom"/>
</dbReference>
<protein>
    <recommendedName>
        <fullName evidence="10">Ribosomal RNA small subunit methyltransferase E</fullName>
        <ecNumber evidence="10">2.1.1.193</ecNumber>
    </recommendedName>
</protein>
<dbReference type="SUPFAM" id="SSF75217">
    <property type="entry name" value="alpha/beta knot"/>
    <property type="match status" value="1"/>
</dbReference>
<accession>A0A7C5PPE5</accession>
<dbReference type="InterPro" id="IPR015947">
    <property type="entry name" value="PUA-like_sf"/>
</dbReference>
<dbReference type="SUPFAM" id="SSF88697">
    <property type="entry name" value="PUA domain-like"/>
    <property type="match status" value="1"/>
</dbReference>
<comment type="similarity">
    <text evidence="2 10">Belongs to the RNA methyltransferase RsmE family.</text>
</comment>
<evidence type="ECO:0000256" key="1">
    <source>
        <dbReference type="ARBA" id="ARBA00004496"/>
    </source>
</evidence>
<keyword evidence="4 10" id="KW-0698">rRNA processing</keyword>
<keyword evidence="5 10" id="KW-0489">Methyltransferase</keyword>
<dbReference type="Pfam" id="PF20260">
    <property type="entry name" value="PUA_4"/>
    <property type="match status" value="1"/>
</dbReference>
<dbReference type="Pfam" id="PF04452">
    <property type="entry name" value="Methyltrans_RNA"/>
    <property type="match status" value="1"/>
</dbReference>
<dbReference type="PANTHER" id="PTHR30027">
    <property type="entry name" value="RIBOSOMAL RNA SMALL SUBUNIT METHYLTRANSFERASE E"/>
    <property type="match status" value="1"/>
</dbReference>
<dbReference type="EC" id="2.1.1.193" evidence="10"/>
<sequence length="241" mass="27369">MVSEPRLYISKERLKDLVLGDSVKLEKEEKHYLFRVLRLNDGDEVNVLDGRGNIFKSKVKGFELILGTRIDAKEPKLNITLFQFLPKGDKFSEIVRMCTELGVKKFVLVYGERNSYGEISPNKIKRWQRISKEAAELAGRGLIPEILGPYKLLELPDQLFKGQIIVFWENSNQSIKEIFKDGIAEDISIFIGAEGGISINEIDFLKSKGAYVLSLGERILRVETASTVACSIFFYLSNDIK</sequence>
<dbReference type="PIRSF" id="PIRSF015601">
    <property type="entry name" value="MTase_slr0722"/>
    <property type="match status" value="1"/>
</dbReference>
<comment type="caution">
    <text evidence="13">The sequence shown here is derived from an EMBL/GenBank/DDBJ whole genome shotgun (WGS) entry which is preliminary data.</text>
</comment>
<dbReference type="CDD" id="cd18084">
    <property type="entry name" value="RsmE-like"/>
    <property type="match status" value="1"/>
</dbReference>
<gene>
    <name evidence="13" type="ORF">ENL70_00310</name>
</gene>
<reference evidence="13" key="1">
    <citation type="journal article" date="2020" name="mSystems">
        <title>Genome- and Community-Level Interaction Insights into Carbon Utilization and Element Cycling Functions of Hydrothermarchaeota in Hydrothermal Sediment.</title>
        <authorList>
            <person name="Zhou Z."/>
            <person name="Liu Y."/>
            <person name="Xu W."/>
            <person name="Pan J."/>
            <person name="Luo Z.H."/>
            <person name="Li M."/>
        </authorList>
    </citation>
    <scope>NUCLEOTIDE SEQUENCE [LARGE SCALE GENOMIC DNA]</scope>
    <source>
        <strain evidence="13">SpSt-1019</strain>
    </source>
</reference>
<dbReference type="InterPro" id="IPR046887">
    <property type="entry name" value="RsmE_PUA-like"/>
</dbReference>
<comment type="catalytic activity">
    <reaction evidence="9 10">
        <text>uridine(1498) in 16S rRNA + S-adenosyl-L-methionine = N(3)-methyluridine(1498) in 16S rRNA + S-adenosyl-L-homocysteine + H(+)</text>
        <dbReference type="Rhea" id="RHEA:42920"/>
        <dbReference type="Rhea" id="RHEA-COMP:10283"/>
        <dbReference type="Rhea" id="RHEA-COMP:10284"/>
        <dbReference type="ChEBI" id="CHEBI:15378"/>
        <dbReference type="ChEBI" id="CHEBI:57856"/>
        <dbReference type="ChEBI" id="CHEBI:59789"/>
        <dbReference type="ChEBI" id="CHEBI:65315"/>
        <dbReference type="ChEBI" id="CHEBI:74502"/>
        <dbReference type="EC" id="2.1.1.193"/>
    </reaction>
</comment>
<evidence type="ECO:0000256" key="5">
    <source>
        <dbReference type="ARBA" id="ARBA00022603"/>
    </source>
</evidence>
<keyword evidence="3 10" id="KW-0963">Cytoplasm</keyword>
<evidence type="ECO:0000256" key="4">
    <source>
        <dbReference type="ARBA" id="ARBA00022552"/>
    </source>
</evidence>
<evidence type="ECO:0000259" key="12">
    <source>
        <dbReference type="Pfam" id="PF20260"/>
    </source>
</evidence>
<dbReference type="InterPro" id="IPR006700">
    <property type="entry name" value="RsmE"/>
</dbReference>
<dbReference type="Gene3D" id="3.40.1280.10">
    <property type="match status" value="1"/>
</dbReference>
<dbReference type="InterPro" id="IPR029026">
    <property type="entry name" value="tRNA_m1G_MTases_N"/>
</dbReference>
<dbReference type="InterPro" id="IPR029028">
    <property type="entry name" value="Alpha/beta_knot_MTases"/>
</dbReference>
<evidence type="ECO:0000256" key="8">
    <source>
        <dbReference type="ARBA" id="ARBA00025699"/>
    </source>
</evidence>
<keyword evidence="6 10" id="KW-0808">Transferase</keyword>